<keyword evidence="4" id="KW-1017">Isopeptide bond</keyword>
<evidence type="ECO:0000256" key="5">
    <source>
        <dbReference type="ARBA" id="ARBA00022553"/>
    </source>
</evidence>
<evidence type="ECO:0000256" key="13">
    <source>
        <dbReference type="ARBA" id="ARBA00093543"/>
    </source>
</evidence>
<dbReference type="InterPro" id="IPR025927">
    <property type="entry name" value="Znf_KANL2-like"/>
</dbReference>
<dbReference type="AlphaFoldDB" id="A0A336KB73"/>
<evidence type="ECO:0000256" key="6">
    <source>
        <dbReference type="ARBA" id="ARBA00022843"/>
    </source>
</evidence>
<evidence type="ECO:0000259" key="15">
    <source>
        <dbReference type="Pfam" id="PF13891"/>
    </source>
</evidence>
<feature type="region of interest" description="Disordered" evidence="14">
    <location>
        <begin position="420"/>
        <end position="498"/>
    </location>
</feature>
<keyword evidence="9" id="KW-0539">Nucleus</keyword>
<dbReference type="GO" id="GO:0006325">
    <property type="term" value="P:chromatin organization"/>
    <property type="evidence" value="ECO:0007669"/>
    <property type="project" value="UniProtKB-KW"/>
</dbReference>
<evidence type="ECO:0000256" key="9">
    <source>
        <dbReference type="ARBA" id="ARBA00023242"/>
    </source>
</evidence>
<reference evidence="17" key="2">
    <citation type="submission" date="2018-07" db="EMBL/GenBank/DDBJ databases">
        <authorList>
            <person name="Quirk P.G."/>
            <person name="Krulwich T.A."/>
        </authorList>
    </citation>
    <scope>NUCLEOTIDE SEQUENCE</scope>
</reference>
<keyword evidence="8" id="KW-0496">Mitochondrion</keyword>
<evidence type="ECO:0000256" key="14">
    <source>
        <dbReference type="SAM" id="MobiDB-lite"/>
    </source>
</evidence>
<dbReference type="EMBL" id="UFQT01000258">
    <property type="protein sequence ID" value="SSX22503.1"/>
    <property type="molecule type" value="Genomic_DNA"/>
</dbReference>
<dbReference type="PANTHER" id="PTHR13453:SF1">
    <property type="entry name" value="KAT8 REGULATORY NSL COMPLEX SUBUNIT 2"/>
    <property type="match status" value="1"/>
</dbReference>
<evidence type="ECO:0000256" key="2">
    <source>
        <dbReference type="ARBA" id="ARBA00004173"/>
    </source>
</evidence>
<feature type="compositionally biased region" description="Basic and acidic residues" evidence="14">
    <location>
        <begin position="457"/>
        <end position="467"/>
    </location>
</feature>
<gene>
    <name evidence="16" type="primary">CSON006859</name>
</gene>
<organism evidence="16">
    <name type="scientific">Culicoides sonorensis</name>
    <name type="common">Biting midge</name>
    <dbReference type="NCBI Taxonomy" id="179676"/>
    <lineage>
        <taxon>Eukaryota</taxon>
        <taxon>Metazoa</taxon>
        <taxon>Ecdysozoa</taxon>
        <taxon>Arthropoda</taxon>
        <taxon>Hexapoda</taxon>
        <taxon>Insecta</taxon>
        <taxon>Pterygota</taxon>
        <taxon>Neoptera</taxon>
        <taxon>Endopterygota</taxon>
        <taxon>Diptera</taxon>
        <taxon>Nematocera</taxon>
        <taxon>Chironomoidea</taxon>
        <taxon>Ceratopogonidae</taxon>
        <taxon>Ceratopogoninae</taxon>
        <taxon>Culicoides</taxon>
        <taxon>Monoculicoides</taxon>
    </lineage>
</organism>
<evidence type="ECO:0000256" key="4">
    <source>
        <dbReference type="ARBA" id="ARBA00022499"/>
    </source>
</evidence>
<dbReference type="GO" id="GO:0044545">
    <property type="term" value="C:NSL complex"/>
    <property type="evidence" value="ECO:0007669"/>
    <property type="project" value="TreeGrafter"/>
</dbReference>
<evidence type="ECO:0000256" key="7">
    <source>
        <dbReference type="ARBA" id="ARBA00022853"/>
    </source>
</evidence>
<evidence type="ECO:0000313" key="16">
    <source>
        <dbReference type="EMBL" id="SSX02126.1"/>
    </source>
</evidence>
<feature type="domain" description="KANL2-like probable zinc-finger" evidence="15">
    <location>
        <begin position="346"/>
        <end position="406"/>
    </location>
</feature>
<feature type="compositionally biased region" description="Basic and acidic residues" evidence="14">
    <location>
        <begin position="436"/>
        <end position="449"/>
    </location>
</feature>
<keyword evidence="5" id="KW-0597">Phosphoprotein</keyword>
<dbReference type="GO" id="GO:0005739">
    <property type="term" value="C:mitochondrion"/>
    <property type="evidence" value="ECO:0007669"/>
    <property type="project" value="UniProtKB-SubCell"/>
</dbReference>
<proteinExistence type="predicted"/>
<feature type="compositionally biased region" description="Polar residues" evidence="14">
    <location>
        <begin position="481"/>
        <end position="492"/>
    </location>
</feature>
<dbReference type="GO" id="GO:0005634">
    <property type="term" value="C:nucleus"/>
    <property type="evidence" value="ECO:0007669"/>
    <property type="project" value="UniProtKB-SubCell"/>
</dbReference>
<dbReference type="Pfam" id="PF13891">
    <property type="entry name" value="zf-C3HC3H_KANSL2"/>
    <property type="match status" value="2"/>
</dbReference>
<accession>A0A336KB73</accession>
<feature type="domain" description="KANL2-like probable zinc-finger" evidence="15">
    <location>
        <begin position="39"/>
        <end position="107"/>
    </location>
</feature>
<protein>
    <recommendedName>
        <fullName evidence="3">KAT8 regulatory NSL complex subunit 2</fullName>
    </recommendedName>
    <alternativeName>
        <fullName evidence="11">NSL complex protein NSL2</fullName>
    </alternativeName>
    <alternativeName>
        <fullName evidence="10">Non-specific lethal 2 homolog</fullName>
    </alternativeName>
</protein>
<keyword evidence="6" id="KW-0832">Ubl conjugation</keyword>
<comment type="subunit">
    <text evidence="13">Component of the NSL complex at least composed of KAT8/MOF, KANSL1, KANSL2, KANSL3, MCRS1, PHF20, OGT1/OGT, WDR5 and HCFC1.</text>
</comment>
<name>A0A336KB73_CULSO</name>
<comment type="subcellular location">
    <subcellularLocation>
        <location evidence="2">Mitochondrion</location>
    </subcellularLocation>
    <subcellularLocation>
        <location evidence="1">Nucleus</location>
    </subcellularLocation>
</comment>
<evidence type="ECO:0000256" key="10">
    <source>
        <dbReference type="ARBA" id="ARBA00032947"/>
    </source>
</evidence>
<keyword evidence="7" id="KW-0156">Chromatin regulator</keyword>
<dbReference type="OMA" id="EGHEFCI"/>
<feature type="region of interest" description="Disordered" evidence="14">
    <location>
        <begin position="191"/>
        <end position="210"/>
    </location>
</feature>
<dbReference type="PANTHER" id="PTHR13453">
    <property type="entry name" value="KAT8 REGULATORY NSL COMPLEX SUBUNIT 2"/>
    <property type="match status" value="1"/>
</dbReference>
<evidence type="ECO:0000313" key="17">
    <source>
        <dbReference type="EMBL" id="SSX22503.1"/>
    </source>
</evidence>
<dbReference type="EMBL" id="UFQS01000258">
    <property type="protein sequence ID" value="SSX02126.1"/>
    <property type="molecule type" value="Genomic_DNA"/>
</dbReference>
<reference evidence="16" key="1">
    <citation type="submission" date="2018-04" db="EMBL/GenBank/DDBJ databases">
        <authorList>
            <person name="Go L.Y."/>
            <person name="Mitchell J.A."/>
        </authorList>
    </citation>
    <scope>NUCLEOTIDE SEQUENCE</scope>
    <source>
        <tissue evidence="16">Whole organism</tissue>
    </source>
</reference>
<dbReference type="InterPro" id="IPR026316">
    <property type="entry name" value="NSL2"/>
</dbReference>
<evidence type="ECO:0000256" key="12">
    <source>
        <dbReference type="ARBA" id="ARBA00093359"/>
    </source>
</evidence>
<comment type="function">
    <text evidence="12">Non-catalytic component of the NSL histone acetyltransferase complex, a multiprotein complex that mediates histone H4 acetylation at 'Lys-5'- and 'Lys-8' (H4K5ac and H4K8ac) at transcription start sites and promotes transcription initiation. Required for NSL complex stability and for transcription of intraciliary transport genes in both ciliated and non-ciliated cells by regulating histone H4 acetylation at 'Lys-5'- and 'Lys-12' (H4K5ac and H4K12ac). This is necessary for cilium assembly in ciliated cells and for organization of the microtubule cytoskeleton in non-ciliated cells. Required within the NSL complex to maintain nuclear architecture stability by promoting KAT8-mediated acetylation of lamin LMNA.</text>
</comment>
<evidence type="ECO:0000256" key="3">
    <source>
        <dbReference type="ARBA" id="ARBA00015508"/>
    </source>
</evidence>
<evidence type="ECO:0000256" key="11">
    <source>
        <dbReference type="ARBA" id="ARBA00033378"/>
    </source>
</evidence>
<sequence length="498" mass="57043">MSSSNLAKKLTPQKLTIVDNEKALREQLHIEIENRTKACANPTYECSLTRLDGFEYCMKHILLDEKGRTPYKQCSFLFPNGKKCTEPAPKHSTKKDIGISNYCFEHSRLSQLNKLRTTVGKCKPVETPETILNDLAKYVKTDSYNASTSAQRITVHDDGYDVSEALTPCVDPIIDVERVLPSENQRSILDYASDSDPEEDPPNLSNTQCNYELDDSDAESIDSQGDDLLKHAGIYTTEEATAITKEKLKRLQTLYIDQFQRLQHVLKEKRRSYLHALKREKETLSSIYNQVLDTPEEREMYAKLKALNHHHRKIGVHAILAKKLHEKRAKITDNMQHKIPFFNKCVYTEGGVKCGDRALPATKYCRKHILEDKKQVLFRACGVEKSNIICQEPVPNVFENSTCVLHINLPSQRLYVHKKYESTDDEDEQPLKKIQKKEDKQVAKQESPKKTPVTANIKKEEVQKIESEPVVNDPNPLMDYQESSQVNTSDVNITIEHQ</sequence>
<evidence type="ECO:0000256" key="1">
    <source>
        <dbReference type="ARBA" id="ARBA00004123"/>
    </source>
</evidence>
<evidence type="ECO:0000256" key="8">
    <source>
        <dbReference type="ARBA" id="ARBA00023128"/>
    </source>
</evidence>
<dbReference type="VEuPathDB" id="VectorBase:CSON006859"/>